<feature type="compositionally biased region" description="Basic and acidic residues" evidence="6">
    <location>
        <begin position="1"/>
        <end position="15"/>
    </location>
</feature>
<dbReference type="AlphaFoldDB" id="A0AAV5FU14"/>
<keyword evidence="2" id="KW-0805">Transcription regulation</keyword>
<dbReference type="GO" id="GO:0006355">
    <property type="term" value="P:regulation of DNA-templated transcription"/>
    <property type="evidence" value="ECO:0007669"/>
    <property type="project" value="InterPro"/>
</dbReference>
<sequence>MGDHHHQQQQGRKDGANGLELPPGFRFHPSDEEIITSYLRPRVLDNNFTALAIGEADLNKSEPWELPLIAKMGENEWYFYSRNDRKYPTGHRANRATDAGYWKATGKDKEIYHGVSTDSVLVGMKKTLVFYKGRAPRGVKTNWIMHEYRLPHHLSLISICSLWSGLNYVQRVWAVCRVFYKSSGSKRVLEPTPTSEPTYHMTTGRDNNIDLRSMTFSMPTIKFPTEQEEFIMDSSAPFYSTGGTNLVLPELSPMVGMSGLEFQTNTNYFGGTMATTQLLPFYKQLGIGMSSQCSFMGELDSRPTSMLSNDIRMSLDKTDAAEISSMATAEPVVVATIDMDSVLVNY</sequence>
<gene>
    <name evidence="8" type="primary">gb26727</name>
    <name evidence="8" type="ORF">PR202_gb26727</name>
</gene>
<comment type="caution">
    <text evidence="8">The sequence shown here is derived from an EMBL/GenBank/DDBJ whole genome shotgun (WGS) entry which is preliminary data.</text>
</comment>
<feature type="domain" description="NAC" evidence="7">
    <location>
        <begin position="21"/>
        <end position="181"/>
    </location>
</feature>
<evidence type="ECO:0000256" key="6">
    <source>
        <dbReference type="SAM" id="MobiDB-lite"/>
    </source>
</evidence>
<evidence type="ECO:0000256" key="5">
    <source>
        <dbReference type="ARBA" id="ARBA00023242"/>
    </source>
</evidence>
<keyword evidence="9" id="KW-1185">Reference proteome</keyword>
<dbReference type="InterPro" id="IPR036093">
    <property type="entry name" value="NAC_dom_sf"/>
</dbReference>
<dbReference type="PANTHER" id="PTHR31744">
    <property type="entry name" value="PROTEIN CUP-SHAPED COTYLEDON 2-RELATED"/>
    <property type="match status" value="1"/>
</dbReference>
<keyword evidence="4" id="KW-0804">Transcription</keyword>
<name>A0AAV5FU14_ELECO</name>
<reference evidence="8" key="1">
    <citation type="journal article" date="2018" name="DNA Res.">
        <title>Multiple hybrid de novo genome assembly of finger millet, an orphan allotetraploid crop.</title>
        <authorList>
            <person name="Hatakeyama M."/>
            <person name="Aluri S."/>
            <person name="Balachadran M.T."/>
            <person name="Sivarajan S.R."/>
            <person name="Patrignani A."/>
            <person name="Gruter S."/>
            <person name="Poveda L."/>
            <person name="Shimizu-Inatsugi R."/>
            <person name="Baeten J."/>
            <person name="Francoijs K.J."/>
            <person name="Nataraja K.N."/>
            <person name="Reddy Y.A.N."/>
            <person name="Phadnis S."/>
            <person name="Ravikumar R.L."/>
            <person name="Schlapbach R."/>
            <person name="Sreeman S.M."/>
            <person name="Shimizu K.K."/>
        </authorList>
    </citation>
    <scope>NUCLEOTIDE SEQUENCE</scope>
</reference>
<accession>A0AAV5FU14</accession>
<comment type="subcellular location">
    <subcellularLocation>
        <location evidence="1">Nucleus</location>
    </subcellularLocation>
</comment>
<dbReference type="InterPro" id="IPR003441">
    <property type="entry name" value="NAC-dom"/>
</dbReference>
<evidence type="ECO:0000256" key="4">
    <source>
        <dbReference type="ARBA" id="ARBA00023163"/>
    </source>
</evidence>
<dbReference type="GO" id="GO:0005634">
    <property type="term" value="C:nucleus"/>
    <property type="evidence" value="ECO:0007669"/>
    <property type="project" value="UniProtKB-SubCell"/>
</dbReference>
<proteinExistence type="predicted"/>
<dbReference type="PANTHER" id="PTHR31744:SF92">
    <property type="entry name" value="NAC DOMAIN-CONTAINING PROTEIN 87"/>
    <property type="match status" value="1"/>
</dbReference>
<dbReference type="Proteomes" id="UP001054889">
    <property type="component" value="Unassembled WGS sequence"/>
</dbReference>
<feature type="region of interest" description="Disordered" evidence="6">
    <location>
        <begin position="1"/>
        <end position="23"/>
    </location>
</feature>
<evidence type="ECO:0000256" key="3">
    <source>
        <dbReference type="ARBA" id="ARBA00023125"/>
    </source>
</evidence>
<dbReference type="GO" id="GO:0003677">
    <property type="term" value="F:DNA binding"/>
    <property type="evidence" value="ECO:0007669"/>
    <property type="project" value="UniProtKB-KW"/>
</dbReference>
<dbReference type="SUPFAM" id="SSF101941">
    <property type="entry name" value="NAC domain"/>
    <property type="match status" value="1"/>
</dbReference>
<evidence type="ECO:0000313" key="9">
    <source>
        <dbReference type="Proteomes" id="UP001054889"/>
    </source>
</evidence>
<dbReference type="Pfam" id="PF02365">
    <property type="entry name" value="NAM"/>
    <property type="match status" value="1"/>
</dbReference>
<keyword evidence="3" id="KW-0238">DNA-binding</keyword>
<evidence type="ECO:0000313" key="8">
    <source>
        <dbReference type="EMBL" id="GJN37741.1"/>
    </source>
</evidence>
<evidence type="ECO:0000256" key="2">
    <source>
        <dbReference type="ARBA" id="ARBA00023015"/>
    </source>
</evidence>
<dbReference type="Gene3D" id="2.170.150.80">
    <property type="entry name" value="NAC domain"/>
    <property type="match status" value="1"/>
</dbReference>
<dbReference type="FunFam" id="2.170.150.80:FF:000006">
    <property type="entry name" value="NAC domain-containing protein 100-like"/>
    <property type="match status" value="1"/>
</dbReference>
<keyword evidence="5" id="KW-0539">Nucleus</keyword>
<evidence type="ECO:0000259" key="7">
    <source>
        <dbReference type="PROSITE" id="PS51005"/>
    </source>
</evidence>
<organism evidence="8 9">
    <name type="scientific">Eleusine coracana subsp. coracana</name>
    <dbReference type="NCBI Taxonomy" id="191504"/>
    <lineage>
        <taxon>Eukaryota</taxon>
        <taxon>Viridiplantae</taxon>
        <taxon>Streptophyta</taxon>
        <taxon>Embryophyta</taxon>
        <taxon>Tracheophyta</taxon>
        <taxon>Spermatophyta</taxon>
        <taxon>Magnoliopsida</taxon>
        <taxon>Liliopsida</taxon>
        <taxon>Poales</taxon>
        <taxon>Poaceae</taxon>
        <taxon>PACMAD clade</taxon>
        <taxon>Chloridoideae</taxon>
        <taxon>Cynodonteae</taxon>
        <taxon>Eleusininae</taxon>
        <taxon>Eleusine</taxon>
    </lineage>
</organism>
<dbReference type="PROSITE" id="PS51005">
    <property type="entry name" value="NAC"/>
    <property type="match status" value="1"/>
</dbReference>
<protein>
    <recommendedName>
        <fullName evidence="7">NAC domain-containing protein</fullName>
    </recommendedName>
</protein>
<dbReference type="EMBL" id="BQKI01000095">
    <property type="protein sequence ID" value="GJN37741.1"/>
    <property type="molecule type" value="Genomic_DNA"/>
</dbReference>
<reference evidence="8" key="2">
    <citation type="submission" date="2021-12" db="EMBL/GenBank/DDBJ databases">
        <title>Resequencing data analysis of finger millet.</title>
        <authorList>
            <person name="Hatakeyama M."/>
            <person name="Aluri S."/>
            <person name="Balachadran M.T."/>
            <person name="Sivarajan S.R."/>
            <person name="Poveda L."/>
            <person name="Shimizu-Inatsugi R."/>
            <person name="Schlapbach R."/>
            <person name="Sreeman S.M."/>
            <person name="Shimizu K.K."/>
        </authorList>
    </citation>
    <scope>NUCLEOTIDE SEQUENCE</scope>
</reference>
<evidence type="ECO:0000256" key="1">
    <source>
        <dbReference type="ARBA" id="ARBA00004123"/>
    </source>
</evidence>